<gene>
    <name evidence="2" type="ORF">SPIL2461_LOCUS16290</name>
</gene>
<evidence type="ECO:0000313" key="2">
    <source>
        <dbReference type="EMBL" id="CAE7622022.1"/>
    </source>
</evidence>
<dbReference type="EMBL" id="CAJNIZ010042223">
    <property type="protein sequence ID" value="CAE7622022.1"/>
    <property type="molecule type" value="Genomic_DNA"/>
</dbReference>
<dbReference type="AlphaFoldDB" id="A0A812V9I9"/>
<name>A0A812V9I9_SYMPI</name>
<dbReference type="Proteomes" id="UP000649617">
    <property type="component" value="Unassembled WGS sequence"/>
</dbReference>
<sequence>MGEAEDTNPRPLQPEPTEDLPVDKALQDADAVPALPNRASESEWQMLAAERKDNFPAVEAEPQFAPQAWPIDDYPFWIPLGTASDASAGLSGSSTSQAVPAGIPLPVLRTAADKCTGHAESKPAVAAALEDSDGDKQVDGSTQTQTDLRGSHIDQLLKQKEPCLEWIRTLVRWAPILVLLILWALCPLFNSALLSSFKASNQELSKLEHDHESCAVRETKLESKVSDLQVDMDHITHGKQSCVLELGQRAAENVQMATKMRELEEADLHFLHHVLHWKWRSEQAGKERNEGTINVLKEMLSKLGELKGEGFLLKAINRKATSL</sequence>
<reference evidence="2" key="1">
    <citation type="submission" date="2021-02" db="EMBL/GenBank/DDBJ databases">
        <authorList>
            <person name="Dougan E. K."/>
            <person name="Rhodes N."/>
            <person name="Thang M."/>
            <person name="Chan C."/>
        </authorList>
    </citation>
    <scope>NUCLEOTIDE SEQUENCE</scope>
</reference>
<evidence type="ECO:0000256" key="1">
    <source>
        <dbReference type="SAM" id="MobiDB-lite"/>
    </source>
</evidence>
<protein>
    <submittedName>
        <fullName evidence="2">Uncharacterized protein</fullName>
    </submittedName>
</protein>
<organism evidence="2 3">
    <name type="scientific">Symbiodinium pilosum</name>
    <name type="common">Dinoflagellate</name>
    <dbReference type="NCBI Taxonomy" id="2952"/>
    <lineage>
        <taxon>Eukaryota</taxon>
        <taxon>Sar</taxon>
        <taxon>Alveolata</taxon>
        <taxon>Dinophyceae</taxon>
        <taxon>Suessiales</taxon>
        <taxon>Symbiodiniaceae</taxon>
        <taxon>Symbiodinium</taxon>
    </lineage>
</organism>
<keyword evidence="3" id="KW-1185">Reference proteome</keyword>
<evidence type="ECO:0000313" key="3">
    <source>
        <dbReference type="Proteomes" id="UP000649617"/>
    </source>
</evidence>
<accession>A0A812V9I9</accession>
<comment type="caution">
    <text evidence="2">The sequence shown here is derived from an EMBL/GenBank/DDBJ whole genome shotgun (WGS) entry which is preliminary data.</text>
</comment>
<feature type="region of interest" description="Disordered" evidence="1">
    <location>
        <begin position="122"/>
        <end position="146"/>
    </location>
</feature>
<feature type="region of interest" description="Disordered" evidence="1">
    <location>
        <begin position="1"/>
        <end position="47"/>
    </location>
</feature>
<proteinExistence type="predicted"/>